<name>A0ABU9E4M9_9FLAO</name>
<proteinExistence type="predicted"/>
<feature type="transmembrane region" description="Helical" evidence="1">
    <location>
        <begin position="20"/>
        <end position="45"/>
    </location>
</feature>
<dbReference type="EMBL" id="JBBPCB010000007">
    <property type="protein sequence ID" value="MEK8180862.1"/>
    <property type="molecule type" value="Genomic_DNA"/>
</dbReference>
<evidence type="ECO:0008006" key="4">
    <source>
        <dbReference type="Google" id="ProtNLM"/>
    </source>
</evidence>
<feature type="transmembrane region" description="Helical" evidence="1">
    <location>
        <begin position="142"/>
        <end position="167"/>
    </location>
</feature>
<keyword evidence="3" id="KW-1185">Reference proteome</keyword>
<evidence type="ECO:0000313" key="2">
    <source>
        <dbReference type="EMBL" id="MEK8180862.1"/>
    </source>
</evidence>
<keyword evidence="1" id="KW-1133">Transmembrane helix</keyword>
<comment type="caution">
    <text evidence="2">The sequence shown here is derived from an EMBL/GenBank/DDBJ whole genome shotgun (WGS) entry which is preliminary data.</text>
</comment>
<gene>
    <name evidence="2" type="ORF">WMW71_10975</name>
</gene>
<keyword evidence="1" id="KW-0472">Membrane</keyword>
<sequence length="264" mass="30778">MERKVSFLTFYELLKEKKIVYSLAKVFLMIGFFMFLMFSFINYVVTDDYEDYDTEEILDKGKAVKAEVIYLKEVTNVTINNDHPVEIYYKYEINGKQFNDTFQTLELEKVYDLESGSIIDVKTYKNQSVITNMEPFMFSASFVFSFFPIIFLTIGLLLLSIALIPALKKNKLYKNGKVTDAHFLGYSAVAGSPLSDKRLVNVDYYYFSNGNKIFGNSITDDWLYLPQTNREEIIKIFVSPDNPNLSCYIPRRTAIKNHWNINFD</sequence>
<dbReference type="Proteomes" id="UP001491349">
    <property type="component" value="Unassembled WGS sequence"/>
</dbReference>
<accession>A0ABU9E4M9</accession>
<dbReference type="RefSeq" id="WP_187659943.1">
    <property type="nucleotide sequence ID" value="NZ_JACTAB010000002.1"/>
</dbReference>
<evidence type="ECO:0000256" key="1">
    <source>
        <dbReference type="SAM" id="Phobius"/>
    </source>
</evidence>
<reference evidence="2 3" key="1">
    <citation type="submission" date="2024-04" db="EMBL/GenBank/DDBJ databases">
        <title>draft genome sequnece of Flavobacterium buctense JCM 30750.</title>
        <authorList>
            <person name="Kim D.-U."/>
        </authorList>
    </citation>
    <scope>NUCLEOTIDE SEQUENCE [LARGE SCALE GENOMIC DNA]</scope>
    <source>
        <strain evidence="2 3">JCM 30750</strain>
    </source>
</reference>
<organism evidence="2 3">
    <name type="scientific">Flavobacterium buctense</name>
    <dbReference type="NCBI Taxonomy" id="1648146"/>
    <lineage>
        <taxon>Bacteria</taxon>
        <taxon>Pseudomonadati</taxon>
        <taxon>Bacteroidota</taxon>
        <taxon>Flavobacteriia</taxon>
        <taxon>Flavobacteriales</taxon>
        <taxon>Flavobacteriaceae</taxon>
        <taxon>Flavobacterium</taxon>
    </lineage>
</organism>
<keyword evidence="1" id="KW-0812">Transmembrane</keyword>
<protein>
    <recommendedName>
        <fullName evidence="4">DUF3592 domain-containing protein</fullName>
    </recommendedName>
</protein>
<evidence type="ECO:0000313" key="3">
    <source>
        <dbReference type="Proteomes" id="UP001491349"/>
    </source>
</evidence>